<gene>
    <name evidence="2" type="ORF">IB75_00190</name>
</gene>
<dbReference type="EMBL" id="JPGN01000003">
    <property type="protein sequence ID" value="KFI20953.1"/>
    <property type="molecule type" value="Genomic_DNA"/>
</dbReference>
<dbReference type="HOGENOM" id="CLU_1473736_0_0_6"/>
<protein>
    <submittedName>
        <fullName evidence="2">Uncharacterized protein</fullName>
    </submittedName>
</protein>
<feature type="region of interest" description="Disordered" evidence="1">
    <location>
        <begin position="1"/>
        <end position="88"/>
    </location>
</feature>
<dbReference type="OrthoDB" id="6107855at2"/>
<reference evidence="2 3" key="1">
    <citation type="submission" date="2014-07" db="EMBL/GenBank/DDBJ databases">
        <title>Comparative analysis of Nitrosococcus oceani genome inventories of strains from Pacific and Atlantic gyres.</title>
        <authorList>
            <person name="Lim C.K."/>
            <person name="Wang L."/>
            <person name="Sayavedra-Soto L.A."/>
            <person name="Klotz M.G."/>
        </authorList>
    </citation>
    <scope>NUCLEOTIDE SEQUENCE [LARGE SCALE GENOMIC DNA]</scope>
    <source>
        <strain evidence="2 3">C-27</strain>
    </source>
</reference>
<organism evidence="2 3">
    <name type="scientific">Nitrosococcus oceani C-27</name>
    <dbReference type="NCBI Taxonomy" id="314279"/>
    <lineage>
        <taxon>Bacteria</taxon>
        <taxon>Pseudomonadati</taxon>
        <taxon>Pseudomonadota</taxon>
        <taxon>Gammaproteobacteria</taxon>
        <taxon>Chromatiales</taxon>
        <taxon>Chromatiaceae</taxon>
        <taxon>Nitrosococcus</taxon>
    </lineage>
</organism>
<evidence type="ECO:0000313" key="2">
    <source>
        <dbReference type="EMBL" id="KFI20953.1"/>
    </source>
</evidence>
<evidence type="ECO:0000313" key="3">
    <source>
        <dbReference type="Proteomes" id="UP000028839"/>
    </source>
</evidence>
<comment type="caution">
    <text evidence="2">The sequence shown here is derived from an EMBL/GenBank/DDBJ whole genome shotgun (WGS) entry which is preliminary data.</text>
</comment>
<name>A0A0E2Z594_9GAMM</name>
<feature type="compositionally biased region" description="Polar residues" evidence="1">
    <location>
        <begin position="47"/>
        <end position="68"/>
    </location>
</feature>
<proteinExistence type="predicted"/>
<feature type="region of interest" description="Disordered" evidence="1">
    <location>
        <begin position="157"/>
        <end position="199"/>
    </location>
</feature>
<evidence type="ECO:0000256" key="1">
    <source>
        <dbReference type="SAM" id="MobiDB-lite"/>
    </source>
</evidence>
<dbReference type="Proteomes" id="UP000028839">
    <property type="component" value="Unassembled WGS sequence"/>
</dbReference>
<accession>A0A0E2Z594</accession>
<sequence length="199" mass="21885">MKKTGNGGRSQSSRYQLPLAQDKALPLAPENGAHRGGVSPPKRCQARQLNGAAQGTGIEQTREQTNLYTAPADAAGTKSGLKGDDFPRQETAPRAVEAYLTKQGKRLQGQALRRFEIFWQVFDYRRGKAEAADAWWKLEPMDPGLLKAIIAGAQREASERPAKLEKGLTPKMAQGWLSGRRWEDAPPRRSAPTKPKLVV</sequence>
<feature type="compositionally biased region" description="Basic and acidic residues" evidence="1">
    <location>
        <begin position="157"/>
        <end position="168"/>
    </location>
</feature>
<dbReference type="AlphaFoldDB" id="A0A0E2Z594"/>